<evidence type="ECO:0000259" key="5">
    <source>
        <dbReference type="PROSITE" id="PS51078"/>
    </source>
</evidence>
<evidence type="ECO:0000256" key="2">
    <source>
        <dbReference type="ARBA" id="ARBA00023125"/>
    </source>
</evidence>
<proteinExistence type="predicted"/>
<dbReference type="Pfam" id="PF09339">
    <property type="entry name" value="HTH_IclR"/>
    <property type="match status" value="1"/>
</dbReference>
<sequence length="267" mass="29390">MAALSGELQTLKRGLEALAFINRNGPTNLATLTRHLELPRPNTYRLLQTLVAEGYCARIPHSRFYVVAPRVHRLSHGLQRDEMLTTVALPIVEALGKEIEWPVGLATPDGSEMVVRLATDISTPLALIKARPGLRSPMLMTTTGILYLASLPADARKDLLDAMQVSGVMDRVYSSRMLLDLDLESARDNGYLVKDAQFAEGSMGVPILVEGRFVGGLMMKYIRAGMPRQQAIDAFLPKLRRTAEAIAARFAATADWVSTMRTDDMPD</sequence>
<dbReference type="SUPFAM" id="SSF46785">
    <property type="entry name" value="Winged helix' DNA-binding domain"/>
    <property type="match status" value="1"/>
</dbReference>
<dbReference type="PANTHER" id="PTHR30136:SF23">
    <property type="entry name" value="DNA-BINDING TRANSCRIPTIONAL ACTIVATOR MHPR"/>
    <property type="match status" value="1"/>
</dbReference>
<dbReference type="InterPro" id="IPR036388">
    <property type="entry name" value="WH-like_DNA-bd_sf"/>
</dbReference>
<feature type="domain" description="HTH iclR-type" evidence="4">
    <location>
        <begin position="8"/>
        <end position="69"/>
    </location>
</feature>
<evidence type="ECO:0000313" key="6">
    <source>
        <dbReference type="EMBL" id="MDO7843405.1"/>
    </source>
</evidence>
<feature type="domain" description="IclR-ED" evidence="5">
    <location>
        <begin position="70"/>
        <end position="252"/>
    </location>
</feature>
<dbReference type="EMBL" id="JAUQSZ010000009">
    <property type="protein sequence ID" value="MDO7843405.1"/>
    <property type="molecule type" value="Genomic_DNA"/>
</dbReference>
<keyword evidence="1" id="KW-0805">Transcription regulation</keyword>
<evidence type="ECO:0000256" key="1">
    <source>
        <dbReference type="ARBA" id="ARBA00023015"/>
    </source>
</evidence>
<dbReference type="InterPro" id="IPR050707">
    <property type="entry name" value="HTH_MetabolicPath_Reg"/>
</dbReference>
<dbReference type="InterPro" id="IPR014757">
    <property type="entry name" value="Tscrpt_reg_IclR_C"/>
</dbReference>
<dbReference type="PROSITE" id="PS51077">
    <property type="entry name" value="HTH_ICLR"/>
    <property type="match status" value="1"/>
</dbReference>
<dbReference type="SMART" id="SM00346">
    <property type="entry name" value="HTH_ICLR"/>
    <property type="match status" value="1"/>
</dbReference>
<dbReference type="InterPro" id="IPR036390">
    <property type="entry name" value="WH_DNA-bd_sf"/>
</dbReference>
<name>A0ABT9A0P3_9SPHN</name>
<dbReference type="PANTHER" id="PTHR30136">
    <property type="entry name" value="HELIX-TURN-HELIX TRANSCRIPTIONAL REGULATOR, ICLR FAMILY"/>
    <property type="match status" value="1"/>
</dbReference>
<comment type="caution">
    <text evidence="6">The sequence shown here is derived from an EMBL/GenBank/DDBJ whole genome shotgun (WGS) entry which is preliminary data.</text>
</comment>
<gene>
    <name evidence="6" type="ORF">Q5H94_13800</name>
</gene>
<dbReference type="SUPFAM" id="SSF55781">
    <property type="entry name" value="GAF domain-like"/>
    <property type="match status" value="1"/>
</dbReference>
<dbReference type="Proteomes" id="UP001176468">
    <property type="component" value="Unassembled WGS sequence"/>
</dbReference>
<evidence type="ECO:0000259" key="4">
    <source>
        <dbReference type="PROSITE" id="PS51077"/>
    </source>
</evidence>
<protein>
    <submittedName>
        <fullName evidence="6">Helix-turn-helix domain-containing protein</fullName>
    </submittedName>
</protein>
<organism evidence="6 7">
    <name type="scientific">Sphingomonas immobilis</name>
    <dbReference type="NCBI Taxonomy" id="3063997"/>
    <lineage>
        <taxon>Bacteria</taxon>
        <taxon>Pseudomonadati</taxon>
        <taxon>Pseudomonadota</taxon>
        <taxon>Alphaproteobacteria</taxon>
        <taxon>Sphingomonadales</taxon>
        <taxon>Sphingomonadaceae</taxon>
        <taxon>Sphingomonas</taxon>
    </lineage>
</organism>
<keyword evidence="2" id="KW-0238">DNA-binding</keyword>
<dbReference type="InterPro" id="IPR005471">
    <property type="entry name" value="Tscrpt_reg_IclR_N"/>
</dbReference>
<reference evidence="6" key="1">
    <citation type="submission" date="2023-07" db="EMBL/GenBank/DDBJ databases">
        <authorList>
            <person name="Kim M.K."/>
        </authorList>
    </citation>
    <scope>NUCLEOTIDE SEQUENCE</scope>
    <source>
        <strain evidence="6">CA1-15</strain>
    </source>
</reference>
<dbReference type="Pfam" id="PF01614">
    <property type="entry name" value="IclR_C"/>
    <property type="match status" value="1"/>
</dbReference>
<evidence type="ECO:0000313" key="7">
    <source>
        <dbReference type="Proteomes" id="UP001176468"/>
    </source>
</evidence>
<accession>A0ABT9A0P3</accession>
<keyword evidence="3" id="KW-0804">Transcription</keyword>
<evidence type="ECO:0000256" key="3">
    <source>
        <dbReference type="ARBA" id="ARBA00023163"/>
    </source>
</evidence>
<dbReference type="Gene3D" id="1.10.10.10">
    <property type="entry name" value="Winged helix-like DNA-binding domain superfamily/Winged helix DNA-binding domain"/>
    <property type="match status" value="1"/>
</dbReference>
<keyword evidence="7" id="KW-1185">Reference proteome</keyword>
<dbReference type="PROSITE" id="PS51078">
    <property type="entry name" value="ICLR_ED"/>
    <property type="match status" value="1"/>
</dbReference>
<dbReference type="InterPro" id="IPR029016">
    <property type="entry name" value="GAF-like_dom_sf"/>
</dbReference>
<dbReference type="Gene3D" id="3.30.450.40">
    <property type="match status" value="1"/>
</dbReference>